<gene>
    <name evidence="5 10" type="primary">lysA</name>
    <name evidence="10" type="ORF">HHX25_03160</name>
</gene>
<evidence type="ECO:0000313" key="11">
    <source>
        <dbReference type="Proteomes" id="UP000746690"/>
    </source>
</evidence>
<evidence type="ECO:0000256" key="5">
    <source>
        <dbReference type="HAMAP-Rule" id="MF_02120"/>
    </source>
</evidence>
<keyword evidence="11" id="KW-1185">Reference proteome</keyword>
<comment type="similarity">
    <text evidence="5">Belongs to the Orn/Lys/Arg decarboxylase class-II family. LysA subfamily.</text>
</comment>
<evidence type="ECO:0000256" key="7">
    <source>
        <dbReference type="RuleBase" id="RU003738"/>
    </source>
</evidence>
<evidence type="ECO:0000256" key="2">
    <source>
        <dbReference type="ARBA" id="ARBA00022793"/>
    </source>
</evidence>
<feature type="domain" description="Orn/DAP/Arg decarboxylase 2 N-terminal" evidence="9">
    <location>
        <begin position="24"/>
        <end position="266"/>
    </location>
</feature>
<dbReference type="InterPro" id="IPR002986">
    <property type="entry name" value="DAP_deCOOHase_LysA"/>
</dbReference>
<feature type="binding site" evidence="5">
    <location>
        <position position="356"/>
    </location>
    <ligand>
        <name>pyridoxal 5'-phosphate</name>
        <dbReference type="ChEBI" id="CHEBI:597326"/>
    </ligand>
</feature>
<dbReference type="Pfam" id="PF02784">
    <property type="entry name" value="Orn_Arg_deC_N"/>
    <property type="match status" value="1"/>
</dbReference>
<comment type="cofactor">
    <cofactor evidence="1 5 7">
        <name>pyridoxal 5'-phosphate</name>
        <dbReference type="ChEBI" id="CHEBI:597326"/>
    </cofactor>
</comment>
<feature type="domain" description="Orn/DAP/Arg decarboxylase 2 C-terminal" evidence="8">
    <location>
        <begin position="18"/>
        <end position="354"/>
    </location>
</feature>
<accession>A0ABX1RSG3</accession>
<keyword evidence="5" id="KW-0028">Amino-acid biosynthesis</keyword>
<protein>
    <recommendedName>
        <fullName evidence="5 6">Diaminopimelate decarboxylase</fullName>
        <shortName evidence="5">DAP decarboxylase</shortName>
        <shortName evidence="5">DAPDC</shortName>
        <ecNumber evidence="5 6">4.1.1.20</ecNumber>
    </recommendedName>
</protein>
<dbReference type="GO" id="GO:0008836">
    <property type="term" value="F:diaminopimelate decarboxylase activity"/>
    <property type="evidence" value="ECO:0007669"/>
    <property type="project" value="UniProtKB-EC"/>
</dbReference>
<feature type="binding site" evidence="5">
    <location>
        <position position="218"/>
    </location>
    <ligand>
        <name>pyridoxal 5'-phosphate</name>
        <dbReference type="ChEBI" id="CHEBI:597326"/>
    </ligand>
</feature>
<evidence type="ECO:0000256" key="3">
    <source>
        <dbReference type="ARBA" id="ARBA00022898"/>
    </source>
</evidence>
<evidence type="ECO:0000256" key="1">
    <source>
        <dbReference type="ARBA" id="ARBA00001933"/>
    </source>
</evidence>
<evidence type="ECO:0000256" key="4">
    <source>
        <dbReference type="ARBA" id="ARBA00023239"/>
    </source>
</evidence>
<dbReference type="SUPFAM" id="SSF50621">
    <property type="entry name" value="Alanine racemase C-terminal domain-like"/>
    <property type="match status" value="1"/>
</dbReference>
<feature type="binding site" evidence="5">
    <location>
        <position position="356"/>
    </location>
    <ligand>
        <name>substrate</name>
    </ligand>
</feature>
<keyword evidence="4 5" id="KW-0456">Lyase</keyword>
<dbReference type="InterPro" id="IPR022643">
    <property type="entry name" value="De-COase2_C"/>
</dbReference>
<dbReference type="NCBIfam" id="TIGR01048">
    <property type="entry name" value="lysA"/>
    <property type="match status" value="1"/>
</dbReference>
<dbReference type="PANTHER" id="PTHR43727:SF2">
    <property type="entry name" value="GROUP IV DECARBOXYLASE"/>
    <property type="match status" value="1"/>
</dbReference>
<evidence type="ECO:0000259" key="9">
    <source>
        <dbReference type="Pfam" id="PF02784"/>
    </source>
</evidence>
<comment type="caution">
    <text evidence="10">The sequence shown here is derived from an EMBL/GenBank/DDBJ whole genome shotgun (WGS) entry which is preliminary data.</text>
</comment>
<dbReference type="RefSeq" id="WP_169670040.1">
    <property type="nucleotide sequence ID" value="NZ_JABBHF010000002.1"/>
</dbReference>
<dbReference type="InterPro" id="IPR009006">
    <property type="entry name" value="Ala_racemase/Decarboxylase_C"/>
</dbReference>
<dbReference type="HAMAP" id="MF_02120">
    <property type="entry name" value="LysA"/>
    <property type="match status" value="1"/>
</dbReference>
<dbReference type="InterPro" id="IPR000183">
    <property type="entry name" value="Orn/DAP/Arg_de-COase"/>
</dbReference>
<feature type="binding site" evidence="5">
    <location>
        <position position="302"/>
    </location>
    <ligand>
        <name>substrate</name>
    </ligand>
</feature>
<dbReference type="InterPro" id="IPR029066">
    <property type="entry name" value="PLP-binding_barrel"/>
</dbReference>
<comment type="subunit">
    <text evidence="5">Homodimer.</text>
</comment>
<comment type="function">
    <text evidence="5">Specifically catalyzes the decarboxylation of meso-diaminopimelate (meso-DAP) to L-lysine.</text>
</comment>
<comment type="pathway">
    <text evidence="5 7">Amino-acid biosynthesis; L-lysine biosynthesis via DAP pathway; L-lysine from DL-2,6-diaminopimelate: step 1/1.</text>
</comment>
<proteinExistence type="inferred from homology"/>
<evidence type="ECO:0000313" key="10">
    <source>
        <dbReference type="EMBL" id="NMH86489.1"/>
    </source>
</evidence>
<dbReference type="CDD" id="cd06828">
    <property type="entry name" value="PLPDE_III_DapDC"/>
    <property type="match status" value="1"/>
</dbReference>
<organism evidence="10 11">
    <name type="scientific">Flavivirga algicola</name>
    <dbReference type="NCBI Taxonomy" id="2729136"/>
    <lineage>
        <taxon>Bacteria</taxon>
        <taxon>Pseudomonadati</taxon>
        <taxon>Bacteroidota</taxon>
        <taxon>Flavobacteriia</taxon>
        <taxon>Flavobacteriales</taxon>
        <taxon>Flavobacteriaceae</taxon>
        <taxon>Flavivirga</taxon>
    </lineage>
</organism>
<dbReference type="PRINTS" id="PR01181">
    <property type="entry name" value="DAPDCRBXLASE"/>
</dbReference>
<keyword evidence="5 7" id="KW-0457">Lysine biosynthesis</keyword>
<reference evidence="10 11" key="1">
    <citation type="submission" date="2020-04" db="EMBL/GenBank/DDBJ databases">
        <title>A Flavivirga sp. nov.</title>
        <authorList>
            <person name="Sun X."/>
        </authorList>
    </citation>
    <scope>NUCLEOTIDE SEQUENCE [LARGE SCALE GENOMIC DNA]</scope>
    <source>
        <strain evidence="10 11">Y03</strain>
    </source>
</reference>
<dbReference type="PROSITE" id="PS00878">
    <property type="entry name" value="ODR_DC_2_1"/>
    <property type="match status" value="1"/>
</dbReference>
<dbReference type="EC" id="4.1.1.20" evidence="5 6"/>
<dbReference type="Gene3D" id="3.20.20.10">
    <property type="entry name" value="Alanine racemase"/>
    <property type="match status" value="1"/>
</dbReference>
<evidence type="ECO:0000259" key="8">
    <source>
        <dbReference type="Pfam" id="PF00278"/>
    </source>
</evidence>
<dbReference type="Pfam" id="PF00278">
    <property type="entry name" value="Orn_DAP_Arg_deC"/>
    <property type="match status" value="1"/>
</dbReference>
<comment type="caution">
    <text evidence="5">Lacks conserved residue(s) required for the propagation of feature annotation.</text>
</comment>
<dbReference type="Gene3D" id="2.40.37.10">
    <property type="entry name" value="Lyase, Ornithine Decarboxylase, Chain A, domain 1"/>
    <property type="match status" value="1"/>
</dbReference>
<keyword evidence="3 5" id="KW-0663">Pyridoxal phosphate</keyword>
<dbReference type="InterPro" id="IPR022644">
    <property type="entry name" value="De-COase2_N"/>
</dbReference>
<feature type="modified residue" description="N6-(pyridoxal phosphate)lysine" evidence="5">
    <location>
        <position position="49"/>
    </location>
</feature>
<keyword evidence="2 5" id="KW-0210">Decarboxylase</keyword>
<comment type="catalytic activity">
    <reaction evidence="5 7">
        <text>meso-2,6-diaminopimelate + H(+) = L-lysine + CO2</text>
        <dbReference type="Rhea" id="RHEA:15101"/>
        <dbReference type="ChEBI" id="CHEBI:15378"/>
        <dbReference type="ChEBI" id="CHEBI:16526"/>
        <dbReference type="ChEBI" id="CHEBI:32551"/>
        <dbReference type="ChEBI" id="CHEBI:57791"/>
        <dbReference type="EC" id="4.1.1.20"/>
    </reaction>
</comment>
<dbReference type="EMBL" id="JABBHF010000002">
    <property type="protein sequence ID" value="NMH86489.1"/>
    <property type="molecule type" value="Genomic_DNA"/>
</dbReference>
<feature type="binding site" evidence="5">
    <location>
        <position position="298"/>
    </location>
    <ligand>
        <name>substrate</name>
    </ligand>
</feature>
<dbReference type="SUPFAM" id="SSF51419">
    <property type="entry name" value="PLP-binding barrel"/>
    <property type="match status" value="1"/>
</dbReference>
<dbReference type="InterPro" id="IPR022653">
    <property type="entry name" value="De-COase2_pyr-phos_BS"/>
</dbReference>
<feature type="binding site" evidence="5">
    <location>
        <position position="329"/>
    </location>
    <ligand>
        <name>substrate</name>
    </ligand>
</feature>
<evidence type="ECO:0000256" key="6">
    <source>
        <dbReference type="NCBIfam" id="TIGR01048"/>
    </source>
</evidence>
<dbReference type="Proteomes" id="UP000746690">
    <property type="component" value="Unassembled WGS sequence"/>
</dbReference>
<dbReference type="PRINTS" id="PR01179">
    <property type="entry name" value="ODADCRBXLASE"/>
</dbReference>
<name>A0ABX1RSG3_9FLAO</name>
<dbReference type="PANTHER" id="PTHR43727">
    <property type="entry name" value="DIAMINOPIMELATE DECARBOXYLASE"/>
    <property type="match status" value="1"/>
</dbReference>
<sequence length="411" mass="46200">MLESQLLKIAQDFGSPVYVYDAEKIENQYKRLTGAFKNVKKLKINYAVKALSNISILKLLNSLGSGIDTVSIQEVQLGLAAGFLPEQIIFTPNGVSLAEIEEAAKLGVKINIDNLSILEQFGTKHPKTPVCIRINPHVMAGGNSNISVGHIDSKFGISIHQIPHILRIVENTKMTINGIHMHTGSDILDIEVFLYASEILFETAKQFQNLDFIDFGSGFKVPYKQGDIETNIEELGKKLSARFNEFCKNYGKELTLAFEPGKFLVSESGSFLTKVNAVKQTTSTVFAQVDSGFNHLIRPMFYGSHHDIVNISNPKGRERFYTVVGYICETDTFGNNRRINEINEGDVLCFKNAGAYCFSMASNYNSRYRPAEVLWYNNKAHLIRKRETFEDITKNQIEVDFSQKKEKVLAK</sequence>